<dbReference type="InterPro" id="IPR045063">
    <property type="entry name" value="Dynamin_N"/>
</dbReference>
<evidence type="ECO:0000256" key="2">
    <source>
        <dbReference type="ARBA" id="ARBA00022741"/>
    </source>
</evidence>
<keyword evidence="9" id="KW-1185">Reference proteome</keyword>
<keyword evidence="2" id="KW-0547">Nucleotide-binding</keyword>
<evidence type="ECO:0000256" key="3">
    <source>
        <dbReference type="ARBA" id="ARBA00022801"/>
    </source>
</evidence>
<evidence type="ECO:0000256" key="5">
    <source>
        <dbReference type="ARBA" id="ARBA00023136"/>
    </source>
</evidence>
<evidence type="ECO:0000256" key="4">
    <source>
        <dbReference type="ARBA" id="ARBA00023134"/>
    </source>
</evidence>
<evidence type="ECO:0000256" key="6">
    <source>
        <dbReference type="SAM" id="SignalP"/>
    </source>
</evidence>
<feature type="chain" id="PRO_5047007838" description="Dynamin N-terminal domain-containing protein" evidence="6">
    <location>
        <begin position="32"/>
        <end position="595"/>
    </location>
</feature>
<dbReference type="CDD" id="cd09912">
    <property type="entry name" value="DLP_2"/>
    <property type="match status" value="1"/>
</dbReference>
<evidence type="ECO:0000313" key="9">
    <source>
        <dbReference type="Proteomes" id="UP000680304"/>
    </source>
</evidence>
<keyword evidence="6" id="KW-0732">Signal</keyword>
<dbReference type="Gene3D" id="3.40.50.300">
    <property type="entry name" value="P-loop containing nucleotide triphosphate hydrolases"/>
    <property type="match status" value="1"/>
</dbReference>
<evidence type="ECO:0000256" key="1">
    <source>
        <dbReference type="ARBA" id="ARBA00004370"/>
    </source>
</evidence>
<organism evidence="8 9">
    <name type="scientific">Paenibacillus cisolokensis</name>
    <dbReference type="NCBI Taxonomy" id="1658519"/>
    <lineage>
        <taxon>Bacteria</taxon>
        <taxon>Bacillati</taxon>
        <taxon>Bacillota</taxon>
        <taxon>Bacilli</taxon>
        <taxon>Bacillales</taxon>
        <taxon>Paenibacillaceae</taxon>
        <taxon>Paenibacillus</taxon>
    </lineage>
</organism>
<name>A0ABQ4NEH1_9BACL</name>
<proteinExistence type="predicted"/>
<dbReference type="InterPro" id="IPR027417">
    <property type="entry name" value="P-loop_NTPase"/>
</dbReference>
<feature type="signal peptide" evidence="6">
    <location>
        <begin position="1"/>
        <end position="31"/>
    </location>
</feature>
<dbReference type="InterPro" id="IPR027094">
    <property type="entry name" value="Mitofusin_fam"/>
</dbReference>
<feature type="domain" description="Dynamin N-terminal" evidence="7">
    <location>
        <begin position="15"/>
        <end position="240"/>
    </location>
</feature>
<dbReference type="PANTHER" id="PTHR10465:SF0">
    <property type="entry name" value="SARCALUMENIN"/>
    <property type="match status" value="1"/>
</dbReference>
<keyword evidence="4" id="KW-0342">GTP-binding</keyword>
<protein>
    <recommendedName>
        <fullName evidence="7">Dynamin N-terminal domain-containing protein</fullName>
    </recommendedName>
</protein>
<comment type="caution">
    <text evidence="8">The sequence shown here is derived from an EMBL/GenBank/DDBJ whole genome shotgun (WGS) entry which is preliminary data.</text>
</comment>
<keyword evidence="5" id="KW-0472">Membrane</keyword>
<keyword evidence="3" id="KW-0378">Hydrolase</keyword>
<evidence type="ECO:0000259" key="7">
    <source>
        <dbReference type="Pfam" id="PF00350"/>
    </source>
</evidence>
<dbReference type="PANTHER" id="PTHR10465">
    <property type="entry name" value="TRANSMEMBRANE GTPASE FZO1"/>
    <property type="match status" value="1"/>
</dbReference>
<dbReference type="Proteomes" id="UP000680304">
    <property type="component" value="Unassembled WGS sequence"/>
</dbReference>
<dbReference type="SUPFAM" id="SSF52540">
    <property type="entry name" value="P-loop containing nucleoside triphosphate hydrolases"/>
    <property type="match status" value="1"/>
</dbReference>
<dbReference type="Pfam" id="PF00350">
    <property type="entry name" value="Dynamin_N"/>
    <property type="match status" value="1"/>
</dbReference>
<evidence type="ECO:0000313" key="8">
    <source>
        <dbReference type="EMBL" id="GIQ66594.1"/>
    </source>
</evidence>
<dbReference type="EMBL" id="BOVJ01000194">
    <property type="protein sequence ID" value="GIQ66594.1"/>
    <property type="molecule type" value="Genomic_DNA"/>
</dbReference>
<sequence>MRARAERLAHSRFTIALFGAFSAGKSSLANALIGEPVLPVSPNPTTAAINRIVPPAESFPHGTARVVMKTREAMLSDLRYSLALLGEEVDGVDEAGLLRRIASLSPEAVRAGARPHYSFLKAAHQGWEENAPLLGRELAADREQYRRFVAEESRSCFVREIELHYRCPMTDQGIVLVDTPGADSVNARHTDVAFNYIKNADAVLFVTYYNHAFSQADRQFLTQLGRVKDQFELDKMFFLVNAADLAASAEELQGVLAHVERNLLEHGIRFPRLFPVSSLEALDAKLAGDRERLARSGLAAFEDAFIGFTRGELGQVALSAAEQELERTRSTIADWLAAAEGDAATREAERRRWRSLASFAARRAAELAVEPVPSRMADELRELLFYVLQRIRFRFGDFYNLAFNPSALQDDGRDMRKTLWLAWLELQRLLQTELSQELLATSLRMEKTVTALCGEAYGRAAGELAAELSGYAPAPYAPEELPTPEPPADWTTDAVEAKWLWSRFKSPRHFFEGDGKAALRQELEKLLAEPLQSWASAREAEWKELYAGHWERLCAAASARLKEDAAAFVEGKIASLEDGADPQSLRKLRDDLAKL</sequence>
<reference evidence="8 9" key="1">
    <citation type="submission" date="2021-04" db="EMBL/GenBank/DDBJ databases">
        <title>Draft genome sequence of Paenibacillus cisolokensis, LC2-13A.</title>
        <authorList>
            <person name="Uke A."/>
            <person name="Chhe C."/>
            <person name="Baramee S."/>
            <person name="Kosugi A."/>
        </authorList>
    </citation>
    <scope>NUCLEOTIDE SEQUENCE [LARGE SCALE GENOMIC DNA]</scope>
    <source>
        <strain evidence="8 9">LC2-13A</strain>
    </source>
</reference>
<accession>A0ABQ4NEH1</accession>
<gene>
    <name evidence="8" type="ORF">PACILC2_51620</name>
</gene>
<comment type="subcellular location">
    <subcellularLocation>
        <location evidence="1">Membrane</location>
    </subcellularLocation>
</comment>